<comment type="subcellular location">
    <subcellularLocation>
        <location evidence="1">Membrane</location>
        <topology evidence="1">Multi-pass membrane protein</topology>
    </subcellularLocation>
</comment>
<keyword evidence="3 7" id="KW-0812">Transmembrane</keyword>
<evidence type="ECO:0000256" key="4">
    <source>
        <dbReference type="ARBA" id="ARBA00022989"/>
    </source>
</evidence>
<name>A0A3M7BTG2_HORWE</name>
<feature type="transmembrane region" description="Helical" evidence="7">
    <location>
        <begin position="129"/>
        <end position="146"/>
    </location>
</feature>
<evidence type="ECO:0000256" key="5">
    <source>
        <dbReference type="ARBA" id="ARBA00023136"/>
    </source>
</evidence>
<evidence type="ECO:0000256" key="3">
    <source>
        <dbReference type="ARBA" id="ARBA00022692"/>
    </source>
</evidence>
<keyword evidence="5 7" id="KW-0472">Membrane</keyword>
<feature type="transmembrane region" description="Helical" evidence="7">
    <location>
        <begin position="196"/>
        <end position="216"/>
    </location>
</feature>
<dbReference type="PANTHER" id="PTHR22950">
    <property type="entry name" value="AMINO ACID TRANSPORTER"/>
    <property type="match status" value="1"/>
</dbReference>
<dbReference type="InterPro" id="IPR013057">
    <property type="entry name" value="AA_transpt_TM"/>
</dbReference>
<sequence length="386" mass="42800">MANLDSLEAFTRSIRRAANFKSLQPIIPTRLLDDEEQQQQQITPTHSHRRHEEVPAEQQTDEAAAERDDSQFPGQLRDLRDPNNQAGQNEESPLLDQNNRTSQIISSATAESGFVPLQIKLNDPARKRVHSNVLIGIGMLSLPLGIRYSGWAIGLLFLLTTAGWRALPLSFGLIMAVWGGHRDMRHPQKYEHGLKLIFGFVTSVDLVMAIVGYLMYGRRTKDEISTNVLTTQEYPGALHVVVLILVAIMPLTKFLLNCAPIISTLEVLSCIDPRAATVKPNRFNHSTFLTKPLRAVFRIGVTCTIVSLAILVPSFEVISAIMGAAFCSLICVILPATFHLKMFGGEISRREALFNWALILSSAALGIAGTVWGFLPKEWMGLEEVH</sequence>
<feature type="transmembrane region" description="Helical" evidence="7">
    <location>
        <begin position="152"/>
        <end position="175"/>
    </location>
</feature>
<keyword evidence="4 7" id="KW-1133">Transmembrane helix</keyword>
<evidence type="ECO:0000256" key="7">
    <source>
        <dbReference type="SAM" id="Phobius"/>
    </source>
</evidence>
<dbReference type="Proteomes" id="UP000270230">
    <property type="component" value="Unassembled WGS sequence"/>
</dbReference>
<dbReference type="Pfam" id="PF01490">
    <property type="entry name" value="Aa_trans"/>
    <property type="match status" value="1"/>
</dbReference>
<feature type="transmembrane region" description="Helical" evidence="7">
    <location>
        <begin position="318"/>
        <end position="340"/>
    </location>
</feature>
<protein>
    <recommendedName>
        <fullName evidence="8">Amino acid transporter transmembrane domain-containing protein</fullName>
    </recommendedName>
</protein>
<dbReference type="OrthoDB" id="655540at2759"/>
<dbReference type="GO" id="GO:0005774">
    <property type="term" value="C:vacuolar membrane"/>
    <property type="evidence" value="ECO:0007669"/>
    <property type="project" value="TreeGrafter"/>
</dbReference>
<accession>A0A3M7BTG2</accession>
<feature type="compositionally biased region" description="Polar residues" evidence="6">
    <location>
        <begin position="82"/>
        <end position="99"/>
    </location>
</feature>
<organism evidence="9 10">
    <name type="scientific">Hortaea werneckii</name>
    <name type="common">Black yeast</name>
    <name type="synonym">Cladosporium werneckii</name>
    <dbReference type="NCBI Taxonomy" id="91943"/>
    <lineage>
        <taxon>Eukaryota</taxon>
        <taxon>Fungi</taxon>
        <taxon>Dikarya</taxon>
        <taxon>Ascomycota</taxon>
        <taxon>Pezizomycotina</taxon>
        <taxon>Dothideomycetes</taxon>
        <taxon>Dothideomycetidae</taxon>
        <taxon>Mycosphaerellales</taxon>
        <taxon>Teratosphaeriaceae</taxon>
        <taxon>Hortaea</taxon>
    </lineage>
</organism>
<dbReference type="EMBL" id="QWIN01001253">
    <property type="protein sequence ID" value="RMY42984.1"/>
    <property type="molecule type" value="Genomic_DNA"/>
</dbReference>
<evidence type="ECO:0000313" key="10">
    <source>
        <dbReference type="Proteomes" id="UP000270230"/>
    </source>
</evidence>
<feature type="transmembrane region" description="Helical" evidence="7">
    <location>
        <begin position="236"/>
        <end position="256"/>
    </location>
</feature>
<reference evidence="9 10" key="1">
    <citation type="journal article" date="2018" name="BMC Genomics">
        <title>Genomic evidence for intraspecific hybridization in a clonal and extremely halotolerant yeast.</title>
        <authorList>
            <person name="Gostincar C."/>
            <person name="Stajich J.E."/>
            <person name="Zupancic J."/>
            <person name="Zalar P."/>
            <person name="Gunde-Cimerman N."/>
        </authorList>
    </citation>
    <scope>NUCLEOTIDE SEQUENCE [LARGE SCALE GENOMIC DNA]</scope>
    <source>
        <strain evidence="9 10">EXF-151</strain>
    </source>
</reference>
<dbReference type="AlphaFoldDB" id="A0A3M7BTG2"/>
<dbReference type="GO" id="GO:0015179">
    <property type="term" value="F:L-amino acid transmembrane transporter activity"/>
    <property type="evidence" value="ECO:0007669"/>
    <property type="project" value="TreeGrafter"/>
</dbReference>
<feature type="domain" description="Amino acid transporter transmembrane" evidence="8">
    <location>
        <begin position="182"/>
        <end position="372"/>
    </location>
</feature>
<gene>
    <name evidence="9" type="ORF">D0865_11574</name>
</gene>
<dbReference type="VEuPathDB" id="FungiDB:BTJ68_05834"/>
<evidence type="ECO:0000256" key="2">
    <source>
        <dbReference type="ARBA" id="ARBA00008066"/>
    </source>
</evidence>
<comment type="similarity">
    <text evidence="2">Belongs to the amino acid/polyamine transporter 2 family.</text>
</comment>
<comment type="caution">
    <text evidence="9">The sequence shown here is derived from an EMBL/GenBank/DDBJ whole genome shotgun (WGS) entry which is preliminary data.</text>
</comment>
<dbReference type="VEuPathDB" id="FungiDB:BTJ68_03008"/>
<feature type="transmembrane region" description="Helical" evidence="7">
    <location>
        <begin position="352"/>
        <end position="375"/>
    </location>
</feature>
<feature type="transmembrane region" description="Helical" evidence="7">
    <location>
        <begin position="295"/>
        <end position="312"/>
    </location>
</feature>
<evidence type="ECO:0000256" key="1">
    <source>
        <dbReference type="ARBA" id="ARBA00004141"/>
    </source>
</evidence>
<evidence type="ECO:0000256" key="6">
    <source>
        <dbReference type="SAM" id="MobiDB-lite"/>
    </source>
</evidence>
<proteinExistence type="inferred from homology"/>
<dbReference type="PANTHER" id="PTHR22950:SF349">
    <property type="entry name" value="AMINO ACID TRANSPORTER TRANSMEMBRANE DOMAIN-CONTAINING PROTEIN"/>
    <property type="match status" value="1"/>
</dbReference>
<feature type="region of interest" description="Disordered" evidence="6">
    <location>
        <begin position="31"/>
        <end position="99"/>
    </location>
</feature>
<evidence type="ECO:0000259" key="8">
    <source>
        <dbReference type="Pfam" id="PF01490"/>
    </source>
</evidence>
<evidence type="ECO:0000313" key="9">
    <source>
        <dbReference type="EMBL" id="RMY42984.1"/>
    </source>
</evidence>